<reference evidence="3" key="1">
    <citation type="journal article" date="2014" name="Science">
        <title>Ancient hybridizations among the ancestral genomes of bread wheat.</title>
        <authorList>
            <consortium name="International Wheat Genome Sequencing Consortium,"/>
            <person name="Marcussen T."/>
            <person name="Sandve S.R."/>
            <person name="Heier L."/>
            <person name="Spannagl M."/>
            <person name="Pfeifer M."/>
            <person name="Jakobsen K.S."/>
            <person name="Wulff B.B."/>
            <person name="Steuernagel B."/>
            <person name="Mayer K.F."/>
            <person name="Olsen O.A."/>
        </authorList>
    </citation>
    <scope>NUCLEOTIDE SEQUENCE [LARGE SCALE GENOMIC DNA]</scope>
    <source>
        <strain evidence="3">cv. AL8/78</strain>
    </source>
</reference>
<keyword evidence="3" id="KW-1185">Reference proteome</keyword>
<dbReference type="Gramene" id="AET5Gv20542900.1">
    <property type="protein sequence ID" value="AET5Gv20542900.1"/>
    <property type="gene ID" value="AET5Gv20542900"/>
</dbReference>
<evidence type="ECO:0000313" key="3">
    <source>
        <dbReference type="Proteomes" id="UP000015105"/>
    </source>
</evidence>
<reference evidence="2" key="4">
    <citation type="submission" date="2019-03" db="UniProtKB">
        <authorList>
            <consortium name="EnsemblPlants"/>
        </authorList>
    </citation>
    <scope>IDENTIFICATION</scope>
</reference>
<accession>A0A453KXA5</accession>
<reference evidence="2" key="3">
    <citation type="journal article" date="2017" name="Nature">
        <title>Genome sequence of the progenitor of the wheat D genome Aegilops tauschii.</title>
        <authorList>
            <person name="Luo M.C."/>
            <person name="Gu Y.Q."/>
            <person name="Puiu D."/>
            <person name="Wang H."/>
            <person name="Twardziok S.O."/>
            <person name="Deal K.R."/>
            <person name="Huo N."/>
            <person name="Zhu T."/>
            <person name="Wang L."/>
            <person name="Wang Y."/>
            <person name="McGuire P.E."/>
            <person name="Liu S."/>
            <person name="Long H."/>
            <person name="Ramasamy R.K."/>
            <person name="Rodriguez J.C."/>
            <person name="Van S.L."/>
            <person name="Yuan L."/>
            <person name="Wang Z."/>
            <person name="Xia Z."/>
            <person name="Xiao L."/>
            <person name="Anderson O.D."/>
            <person name="Ouyang S."/>
            <person name="Liang Y."/>
            <person name="Zimin A.V."/>
            <person name="Pertea G."/>
            <person name="Qi P."/>
            <person name="Bennetzen J.L."/>
            <person name="Dai X."/>
            <person name="Dawson M.W."/>
            <person name="Muller H.G."/>
            <person name="Kugler K."/>
            <person name="Rivarola-Duarte L."/>
            <person name="Spannagl M."/>
            <person name="Mayer K.F.X."/>
            <person name="Lu F.H."/>
            <person name="Bevan M.W."/>
            <person name="Leroy P."/>
            <person name="Li P."/>
            <person name="You F.M."/>
            <person name="Sun Q."/>
            <person name="Liu Z."/>
            <person name="Lyons E."/>
            <person name="Wicker T."/>
            <person name="Salzberg S.L."/>
            <person name="Devos K.M."/>
            <person name="Dvorak J."/>
        </authorList>
    </citation>
    <scope>NUCLEOTIDE SEQUENCE [LARGE SCALE GENOMIC DNA]</scope>
    <source>
        <strain evidence="2">cv. AL8/78</strain>
    </source>
</reference>
<feature type="region of interest" description="Disordered" evidence="1">
    <location>
        <begin position="21"/>
        <end position="41"/>
    </location>
</feature>
<evidence type="ECO:0000256" key="1">
    <source>
        <dbReference type="SAM" id="MobiDB-lite"/>
    </source>
</evidence>
<evidence type="ECO:0000313" key="2">
    <source>
        <dbReference type="EnsemblPlants" id="AET5Gv20542900.1"/>
    </source>
</evidence>
<dbReference type="AlphaFoldDB" id="A0A453KXA5"/>
<sequence length="91" mass="10262">PNQPKLCTFASVPAVKQNLEHRRGVERNPQIASPPPPTPAGILLRSRLPQSTSFFPTPSEISLSLRELVRGRRLRARGRRRSQSIRGDRRS</sequence>
<name>A0A453KXA5_AEGTS</name>
<protein>
    <submittedName>
        <fullName evidence="2">Uncharacterized protein</fullName>
    </submittedName>
</protein>
<organism evidence="2 3">
    <name type="scientific">Aegilops tauschii subsp. strangulata</name>
    <name type="common">Goatgrass</name>
    <dbReference type="NCBI Taxonomy" id="200361"/>
    <lineage>
        <taxon>Eukaryota</taxon>
        <taxon>Viridiplantae</taxon>
        <taxon>Streptophyta</taxon>
        <taxon>Embryophyta</taxon>
        <taxon>Tracheophyta</taxon>
        <taxon>Spermatophyta</taxon>
        <taxon>Magnoliopsida</taxon>
        <taxon>Liliopsida</taxon>
        <taxon>Poales</taxon>
        <taxon>Poaceae</taxon>
        <taxon>BOP clade</taxon>
        <taxon>Pooideae</taxon>
        <taxon>Triticodae</taxon>
        <taxon>Triticeae</taxon>
        <taxon>Triticinae</taxon>
        <taxon>Aegilops</taxon>
    </lineage>
</organism>
<proteinExistence type="predicted"/>
<dbReference type="EnsemblPlants" id="AET5Gv20542900.1">
    <property type="protein sequence ID" value="AET5Gv20542900.1"/>
    <property type="gene ID" value="AET5Gv20542900"/>
</dbReference>
<reference evidence="2" key="5">
    <citation type="journal article" date="2021" name="G3 (Bethesda)">
        <title>Aegilops tauschii genome assembly Aet v5.0 features greater sequence contiguity and improved annotation.</title>
        <authorList>
            <person name="Wang L."/>
            <person name="Zhu T."/>
            <person name="Rodriguez J.C."/>
            <person name="Deal K.R."/>
            <person name="Dubcovsky J."/>
            <person name="McGuire P.E."/>
            <person name="Lux T."/>
            <person name="Spannagl M."/>
            <person name="Mayer K.F.X."/>
            <person name="Baldrich P."/>
            <person name="Meyers B.C."/>
            <person name="Huo N."/>
            <person name="Gu Y.Q."/>
            <person name="Zhou H."/>
            <person name="Devos K.M."/>
            <person name="Bennetzen J.L."/>
            <person name="Unver T."/>
            <person name="Budak H."/>
            <person name="Gulick P.J."/>
            <person name="Galiba G."/>
            <person name="Kalapos B."/>
            <person name="Nelson D.R."/>
            <person name="Li P."/>
            <person name="You F.M."/>
            <person name="Luo M.C."/>
            <person name="Dvorak J."/>
        </authorList>
    </citation>
    <scope>NUCLEOTIDE SEQUENCE [LARGE SCALE GENOMIC DNA]</scope>
    <source>
        <strain evidence="2">cv. AL8/78</strain>
    </source>
</reference>
<dbReference type="Proteomes" id="UP000015105">
    <property type="component" value="Chromosome 5D"/>
</dbReference>
<reference evidence="3" key="2">
    <citation type="journal article" date="2017" name="Nat. Plants">
        <title>The Aegilops tauschii genome reveals multiple impacts of transposons.</title>
        <authorList>
            <person name="Zhao G."/>
            <person name="Zou C."/>
            <person name="Li K."/>
            <person name="Wang K."/>
            <person name="Li T."/>
            <person name="Gao L."/>
            <person name="Zhang X."/>
            <person name="Wang H."/>
            <person name="Yang Z."/>
            <person name="Liu X."/>
            <person name="Jiang W."/>
            <person name="Mao L."/>
            <person name="Kong X."/>
            <person name="Jiao Y."/>
            <person name="Jia J."/>
        </authorList>
    </citation>
    <scope>NUCLEOTIDE SEQUENCE [LARGE SCALE GENOMIC DNA]</scope>
    <source>
        <strain evidence="3">cv. AL8/78</strain>
    </source>
</reference>